<name>A0A2P2IT30_RHIMU</name>
<dbReference type="Gene3D" id="3.80.10.10">
    <property type="entry name" value="Ribonuclease Inhibitor"/>
    <property type="match status" value="3"/>
</dbReference>
<dbReference type="PANTHER" id="PTHR13318">
    <property type="entry name" value="PARTNER OF PAIRED, ISOFORM B-RELATED"/>
    <property type="match status" value="1"/>
</dbReference>
<dbReference type="InterPro" id="IPR057207">
    <property type="entry name" value="FBXL15_LRR"/>
</dbReference>
<dbReference type="FunFam" id="3.80.10.10:FF:000518">
    <property type="entry name" value="F-box family protein"/>
    <property type="match status" value="1"/>
</dbReference>
<proteinExistence type="predicted"/>
<dbReference type="GO" id="GO:0031146">
    <property type="term" value="P:SCF-dependent proteasomal ubiquitin-dependent protein catabolic process"/>
    <property type="evidence" value="ECO:0007669"/>
    <property type="project" value="TreeGrafter"/>
</dbReference>
<dbReference type="Pfam" id="PF13516">
    <property type="entry name" value="LRR_6"/>
    <property type="match status" value="1"/>
</dbReference>
<dbReference type="SUPFAM" id="SSF52047">
    <property type="entry name" value="RNI-like"/>
    <property type="match status" value="1"/>
</dbReference>
<dbReference type="InterPro" id="IPR006553">
    <property type="entry name" value="Leu-rich_rpt_Cys-con_subtyp"/>
</dbReference>
<organism evidence="2">
    <name type="scientific">Rhizophora mucronata</name>
    <name type="common">Asiatic mangrove</name>
    <dbReference type="NCBI Taxonomy" id="61149"/>
    <lineage>
        <taxon>Eukaryota</taxon>
        <taxon>Viridiplantae</taxon>
        <taxon>Streptophyta</taxon>
        <taxon>Embryophyta</taxon>
        <taxon>Tracheophyta</taxon>
        <taxon>Spermatophyta</taxon>
        <taxon>Magnoliopsida</taxon>
        <taxon>eudicotyledons</taxon>
        <taxon>Gunneridae</taxon>
        <taxon>Pentapetalae</taxon>
        <taxon>rosids</taxon>
        <taxon>fabids</taxon>
        <taxon>Malpighiales</taxon>
        <taxon>Rhizophoraceae</taxon>
        <taxon>Rhizophora</taxon>
    </lineage>
</organism>
<sequence>MSSSSILSVLTEDLLMKVNEKLSDGSDRKTWRLVCRDFLWVDFLTRKHLRVLRVEFLFTLLRNYTAVQTLDLSVCPRIDDGTVAQLLSRRGTTEWTQNLRALNLSRAAGLRSSGLELLMGACTWLERVDVSYCCGFKDREAAAISCAGGLKELRMDKCLGVSDVGLAKIAVGCGRLERLSLKWCMEISDLGIDLLCKKCLELKHLDVSYLKVTNESLRSIATLAKLETLVMVGCTLVNDVGLQFLEHGCHLLQEIDVSRCDYVTSSGLIPIIGGHSDLMQINAGYCISEPLPTLIHCMKALKKLKTIRIDGARVPDVVFHIFSRNCKSLTEIGFSKCIGVTNIGILQLVFGCANLRVLNLTCCHSITDIAISAVAESCRSLVCLKLEACNLITEKSLEQLGKFCSLLEELDLTDCCGVSDRGKLYLFLC</sequence>
<evidence type="ECO:0000259" key="1">
    <source>
        <dbReference type="Pfam" id="PF25372"/>
    </source>
</evidence>
<dbReference type="GO" id="GO:0019005">
    <property type="term" value="C:SCF ubiquitin ligase complex"/>
    <property type="evidence" value="ECO:0007669"/>
    <property type="project" value="TreeGrafter"/>
</dbReference>
<dbReference type="InterPro" id="IPR001611">
    <property type="entry name" value="Leu-rich_rpt"/>
</dbReference>
<dbReference type="EMBL" id="GGEC01003887">
    <property type="protein sequence ID" value="MBW84370.1"/>
    <property type="molecule type" value="Transcribed_RNA"/>
</dbReference>
<protein>
    <recommendedName>
        <fullName evidence="1">F-box/LRR-repeat protein 15-like leucin rich repeat domain-containing protein</fullName>
    </recommendedName>
</protein>
<feature type="domain" description="F-box/LRR-repeat protein 15-like leucin rich repeat" evidence="1">
    <location>
        <begin position="293"/>
        <end position="426"/>
    </location>
</feature>
<evidence type="ECO:0000313" key="2">
    <source>
        <dbReference type="EMBL" id="MBW84370.1"/>
    </source>
</evidence>
<dbReference type="AlphaFoldDB" id="A0A2P2IT30"/>
<dbReference type="InterPro" id="IPR032675">
    <property type="entry name" value="LRR_dom_sf"/>
</dbReference>
<reference evidence="2" key="1">
    <citation type="submission" date="2018-02" db="EMBL/GenBank/DDBJ databases">
        <title>Rhizophora mucronata_Transcriptome.</title>
        <authorList>
            <person name="Meera S.P."/>
            <person name="Sreeshan A."/>
            <person name="Augustine A."/>
        </authorList>
    </citation>
    <scope>NUCLEOTIDE SEQUENCE</scope>
    <source>
        <tissue evidence="2">Leaf</tissue>
    </source>
</reference>
<dbReference type="SMART" id="SM00367">
    <property type="entry name" value="LRR_CC"/>
    <property type="match status" value="10"/>
</dbReference>
<dbReference type="Pfam" id="PF25372">
    <property type="entry name" value="DUF7885"/>
    <property type="match status" value="1"/>
</dbReference>
<accession>A0A2P2IT30</accession>